<evidence type="ECO:0000313" key="11">
    <source>
        <dbReference type="Proteomes" id="UP000799772"/>
    </source>
</evidence>
<dbReference type="Pfam" id="PF13191">
    <property type="entry name" value="AAA_16"/>
    <property type="match status" value="1"/>
</dbReference>
<proteinExistence type="inferred from homology"/>
<name>A0A9P4M3W7_9PEZI</name>
<accession>A0A9P4M3W7</accession>
<gene>
    <name evidence="10" type="ORF">NA57DRAFT_57751</name>
</gene>
<dbReference type="GO" id="GO:0005664">
    <property type="term" value="C:nuclear origin of replication recognition complex"/>
    <property type="evidence" value="ECO:0007669"/>
    <property type="project" value="TreeGrafter"/>
</dbReference>
<sequence>MLPDEILATLNDRYPCRELQIRSLAALYHQEISSPPTLVIHGPDATGKSSIVKDVLRVSALPHAIVDCRECVTGRHLLERTVASCLDALDAYSDTNFDTSRYSRCENISALAVHLQTILEGRRQFVLAFDGIDKQREPPPTLFSALARFGEILQIPNLSIILTVTVARPRQLHSPGIPHLYFPPYTRDESIRILGLDPPAIFTRAISPSMDYTEEEALEDNAWVWGRFCGVVWDSLAKGAARDIVSFRAICDKLWRPFVSSIDDGTFGTRDFSRLMVAKRGLFQGDDALVDKIIPKTAGEGKKATSHALRDLPYYSKYLLCAAYLASFNPVRQDQVFFLKSHEKKRRRKGGAVTTARASKHRRIPRHLLNPSPFPLDRLLAILHAILPDPPPQVADIQTQIATLTSLRLLQRTGASGDVLDPGCKWRVNFGWDYVQAVGRNVGFEIAEWVSE</sequence>
<evidence type="ECO:0000256" key="4">
    <source>
        <dbReference type="ARBA" id="ARBA00022741"/>
    </source>
</evidence>
<evidence type="ECO:0000256" key="5">
    <source>
        <dbReference type="ARBA" id="ARBA00022840"/>
    </source>
</evidence>
<comment type="caution">
    <text evidence="10">The sequence shown here is derived from an EMBL/GenBank/DDBJ whole genome shotgun (WGS) entry which is preliminary data.</text>
</comment>
<dbReference type="InterPro" id="IPR020796">
    <property type="entry name" value="ORC5"/>
</dbReference>
<dbReference type="GO" id="GO:0006270">
    <property type="term" value="P:DNA replication initiation"/>
    <property type="evidence" value="ECO:0007669"/>
    <property type="project" value="TreeGrafter"/>
</dbReference>
<dbReference type="Gene3D" id="3.40.50.300">
    <property type="entry name" value="P-loop containing nucleotide triphosphate hydrolases"/>
    <property type="match status" value="1"/>
</dbReference>
<organism evidence="10 11">
    <name type="scientific">Rhizodiscina lignyota</name>
    <dbReference type="NCBI Taxonomy" id="1504668"/>
    <lineage>
        <taxon>Eukaryota</taxon>
        <taxon>Fungi</taxon>
        <taxon>Dikarya</taxon>
        <taxon>Ascomycota</taxon>
        <taxon>Pezizomycotina</taxon>
        <taxon>Dothideomycetes</taxon>
        <taxon>Pleosporomycetidae</taxon>
        <taxon>Aulographales</taxon>
        <taxon>Rhizodiscinaceae</taxon>
        <taxon>Rhizodiscina</taxon>
    </lineage>
</organism>
<evidence type="ECO:0000259" key="7">
    <source>
        <dbReference type="Pfam" id="PF13191"/>
    </source>
</evidence>
<comment type="subcellular location">
    <subcellularLocation>
        <location evidence="1">Nucleus</location>
    </subcellularLocation>
</comment>
<keyword evidence="5" id="KW-0067">ATP-binding</keyword>
<evidence type="ECO:0000256" key="2">
    <source>
        <dbReference type="ARBA" id="ARBA00006269"/>
    </source>
</evidence>
<feature type="domain" description="Orc1-like AAA ATPase" evidence="7">
    <location>
        <begin position="15"/>
        <end position="152"/>
    </location>
</feature>
<evidence type="ECO:0000313" key="10">
    <source>
        <dbReference type="EMBL" id="KAF2097151.1"/>
    </source>
</evidence>
<evidence type="ECO:0000259" key="9">
    <source>
        <dbReference type="Pfam" id="PF21639"/>
    </source>
</evidence>
<feature type="domain" description="ORC5 lid" evidence="9">
    <location>
        <begin position="225"/>
        <end position="284"/>
    </location>
</feature>
<reference evidence="10" key="1">
    <citation type="journal article" date="2020" name="Stud. Mycol.">
        <title>101 Dothideomycetes genomes: a test case for predicting lifestyles and emergence of pathogens.</title>
        <authorList>
            <person name="Haridas S."/>
            <person name="Albert R."/>
            <person name="Binder M."/>
            <person name="Bloem J."/>
            <person name="Labutti K."/>
            <person name="Salamov A."/>
            <person name="Andreopoulos B."/>
            <person name="Baker S."/>
            <person name="Barry K."/>
            <person name="Bills G."/>
            <person name="Bluhm B."/>
            <person name="Cannon C."/>
            <person name="Castanera R."/>
            <person name="Culley D."/>
            <person name="Daum C."/>
            <person name="Ezra D."/>
            <person name="Gonzalez J."/>
            <person name="Henrissat B."/>
            <person name="Kuo A."/>
            <person name="Liang C."/>
            <person name="Lipzen A."/>
            <person name="Lutzoni F."/>
            <person name="Magnuson J."/>
            <person name="Mondo S."/>
            <person name="Nolan M."/>
            <person name="Ohm R."/>
            <person name="Pangilinan J."/>
            <person name="Park H.-J."/>
            <person name="Ramirez L."/>
            <person name="Alfaro M."/>
            <person name="Sun H."/>
            <person name="Tritt A."/>
            <person name="Yoshinaga Y."/>
            <person name="Zwiers L.-H."/>
            <person name="Turgeon B."/>
            <person name="Goodwin S."/>
            <person name="Spatafora J."/>
            <person name="Crous P."/>
            <person name="Grigoriev I."/>
        </authorList>
    </citation>
    <scope>NUCLEOTIDE SEQUENCE</scope>
    <source>
        <strain evidence="10">CBS 133067</strain>
    </source>
</reference>
<evidence type="ECO:0000259" key="8">
    <source>
        <dbReference type="Pfam" id="PF14630"/>
    </source>
</evidence>
<dbReference type="GO" id="GO:0003688">
    <property type="term" value="F:DNA replication origin binding"/>
    <property type="evidence" value="ECO:0007669"/>
    <property type="project" value="TreeGrafter"/>
</dbReference>
<dbReference type="Pfam" id="PF21639">
    <property type="entry name" value="ORC5_lid"/>
    <property type="match status" value="1"/>
</dbReference>
<keyword evidence="4" id="KW-0547">Nucleotide-binding</keyword>
<protein>
    <recommendedName>
        <fullName evidence="12">Orc1-like AAA ATPase domain-containing protein</fullName>
    </recommendedName>
</protein>
<dbReference type="InterPro" id="IPR047088">
    <property type="entry name" value="ORC5_C"/>
</dbReference>
<dbReference type="InterPro" id="IPR041664">
    <property type="entry name" value="AAA_16"/>
</dbReference>
<dbReference type="Proteomes" id="UP000799772">
    <property type="component" value="Unassembled WGS sequence"/>
</dbReference>
<dbReference type="Pfam" id="PF14630">
    <property type="entry name" value="ORC5_C"/>
    <property type="match status" value="1"/>
</dbReference>
<dbReference type="InterPro" id="IPR027417">
    <property type="entry name" value="P-loop_NTPase"/>
</dbReference>
<dbReference type="InterPro" id="IPR048866">
    <property type="entry name" value="ORC5_lid"/>
</dbReference>
<comment type="similarity">
    <text evidence="2">Belongs to the ORC5 family.</text>
</comment>
<dbReference type="PANTHER" id="PTHR12705:SF0">
    <property type="entry name" value="ORIGIN RECOGNITION COMPLEX SUBUNIT 5"/>
    <property type="match status" value="1"/>
</dbReference>
<dbReference type="PANTHER" id="PTHR12705">
    <property type="entry name" value="ORIGIN RECOGNITION COMPLEX SUBUNIT 5"/>
    <property type="match status" value="1"/>
</dbReference>
<dbReference type="SUPFAM" id="SSF52540">
    <property type="entry name" value="P-loop containing nucleoside triphosphate hydrolases"/>
    <property type="match status" value="1"/>
</dbReference>
<dbReference type="EMBL" id="ML978128">
    <property type="protein sequence ID" value="KAF2097151.1"/>
    <property type="molecule type" value="Genomic_DNA"/>
</dbReference>
<dbReference type="OrthoDB" id="365981at2759"/>
<evidence type="ECO:0000256" key="6">
    <source>
        <dbReference type="ARBA" id="ARBA00023242"/>
    </source>
</evidence>
<dbReference type="AlphaFoldDB" id="A0A9P4M3W7"/>
<keyword evidence="6" id="KW-0539">Nucleus</keyword>
<keyword evidence="11" id="KW-1185">Reference proteome</keyword>
<evidence type="ECO:0008006" key="12">
    <source>
        <dbReference type="Google" id="ProtNLM"/>
    </source>
</evidence>
<keyword evidence="3" id="KW-0235">DNA replication</keyword>
<evidence type="ECO:0000256" key="1">
    <source>
        <dbReference type="ARBA" id="ARBA00004123"/>
    </source>
</evidence>
<evidence type="ECO:0000256" key="3">
    <source>
        <dbReference type="ARBA" id="ARBA00022705"/>
    </source>
</evidence>
<feature type="domain" description="Origin recognition complex subunit 5 C-terminal" evidence="8">
    <location>
        <begin position="312"/>
        <end position="449"/>
    </location>
</feature>